<evidence type="ECO:0000259" key="2">
    <source>
        <dbReference type="SMART" id="SM00454"/>
    </source>
</evidence>
<feature type="compositionally biased region" description="Basic and acidic residues" evidence="1">
    <location>
        <begin position="83"/>
        <end position="95"/>
    </location>
</feature>
<sequence length="342" mass="36695">MRPISTSPRKIDTSKRLVEGTSSKSLRTRNRSSKIGSKTPTSERNAQVEVVKTGTKEMKVRKKKRKKPSQLRALCVSSSDKMVIQRDGQKGEKVISRNTSGPDKRIPHLNEALVARAPSGKRRAVSVGSSTSEKVDVKCISISSDDNGTPVKAAVAGDTSASSAARDDGLTKTGYLASQESSLGQTATQDTTKVQLETSSVAAKSDLSLLAPSKALSTSPPLPPSTTVPKSQKKVGEEAQVGVHSTPLSRSVKSWTTKQVVQLLRETPNCAPYAKAFEENEIDGEALTLLKFAHYVDPPLGMKVGHAAKFASRVLQMADNPSTVFHPSSFIASFLGNFKFCR</sequence>
<proteinExistence type="predicted"/>
<reference evidence="3 4" key="1">
    <citation type="journal article" date="2022" name="Front. Cell. Infect. Microbiol.">
        <title>The Genomes of Two Strains of Taenia crassiceps the Animal Model for the Study of Human Cysticercosis.</title>
        <authorList>
            <person name="Bobes R.J."/>
            <person name="Estrada K."/>
            <person name="Rios-Valencia D.G."/>
            <person name="Calderon-Gallegos A."/>
            <person name="de la Torre P."/>
            <person name="Carrero J.C."/>
            <person name="Sanchez-Flores A."/>
            <person name="Laclette J.P."/>
        </authorList>
    </citation>
    <scope>NUCLEOTIDE SEQUENCE [LARGE SCALE GENOMIC DNA]</scope>
    <source>
        <strain evidence="3">WFUcys</strain>
    </source>
</reference>
<dbReference type="SMART" id="SM00454">
    <property type="entry name" value="SAM"/>
    <property type="match status" value="1"/>
</dbReference>
<keyword evidence="4" id="KW-1185">Reference proteome</keyword>
<feature type="region of interest" description="Disordered" evidence="1">
    <location>
        <begin position="212"/>
        <end position="245"/>
    </location>
</feature>
<comment type="caution">
    <text evidence="3">The sequence shown here is derived from an EMBL/GenBank/DDBJ whole genome shotgun (WGS) entry which is preliminary data.</text>
</comment>
<organism evidence="3 4">
    <name type="scientific">Taenia crassiceps</name>
    <dbReference type="NCBI Taxonomy" id="6207"/>
    <lineage>
        <taxon>Eukaryota</taxon>
        <taxon>Metazoa</taxon>
        <taxon>Spiralia</taxon>
        <taxon>Lophotrochozoa</taxon>
        <taxon>Platyhelminthes</taxon>
        <taxon>Cestoda</taxon>
        <taxon>Eucestoda</taxon>
        <taxon>Cyclophyllidea</taxon>
        <taxon>Taeniidae</taxon>
        <taxon>Taenia</taxon>
    </lineage>
</organism>
<dbReference type="InterPro" id="IPR013761">
    <property type="entry name" value="SAM/pointed_sf"/>
</dbReference>
<evidence type="ECO:0000313" key="4">
    <source>
        <dbReference type="Proteomes" id="UP001651158"/>
    </source>
</evidence>
<accession>A0ABR4QD18</accession>
<protein>
    <submittedName>
        <fullName evidence="3">Polyhomeotic-proximal chromatin protein</fullName>
    </submittedName>
</protein>
<dbReference type="Proteomes" id="UP001651158">
    <property type="component" value="Unassembled WGS sequence"/>
</dbReference>
<dbReference type="InterPro" id="IPR050548">
    <property type="entry name" value="PcG_chromatin_remod_factors"/>
</dbReference>
<dbReference type="Pfam" id="PF00536">
    <property type="entry name" value="SAM_1"/>
    <property type="match status" value="1"/>
</dbReference>
<dbReference type="SUPFAM" id="SSF47769">
    <property type="entry name" value="SAM/Pointed domain"/>
    <property type="match status" value="1"/>
</dbReference>
<dbReference type="PANTHER" id="PTHR12247">
    <property type="entry name" value="POLYCOMB GROUP PROTEIN"/>
    <property type="match status" value="1"/>
</dbReference>
<feature type="compositionally biased region" description="Polar residues" evidence="1">
    <location>
        <begin position="33"/>
        <end position="45"/>
    </location>
</feature>
<evidence type="ECO:0000313" key="3">
    <source>
        <dbReference type="EMBL" id="KAL5107594.1"/>
    </source>
</evidence>
<dbReference type="EMBL" id="JAKROA010000004">
    <property type="protein sequence ID" value="KAL5107594.1"/>
    <property type="molecule type" value="Genomic_DNA"/>
</dbReference>
<feature type="compositionally biased region" description="Basic and acidic residues" evidence="1">
    <location>
        <begin position="9"/>
        <end position="18"/>
    </location>
</feature>
<evidence type="ECO:0000256" key="1">
    <source>
        <dbReference type="SAM" id="MobiDB-lite"/>
    </source>
</evidence>
<feature type="region of interest" description="Disordered" evidence="1">
    <location>
        <begin position="1"/>
        <end position="106"/>
    </location>
</feature>
<feature type="compositionally biased region" description="Basic residues" evidence="1">
    <location>
        <begin position="59"/>
        <end position="69"/>
    </location>
</feature>
<name>A0ABR4QD18_9CEST</name>
<gene>
    <name evidence="3" type="ORF">TcWFU_003871</name>
</gene>
<dbReference type="Gene3D" id="1.10.150.50">
    <property type="entry name" value="Transcription Factor, Ets-1"/>
    <property type="match status" value="1"/>
</dbReference>
<dbReference type="InterPro" id="IPR001660">
    <property type="entry name" value="SAM"/>
</dbReference>
<feature type="domain" description="SAM" evidence="2">
    <location>
        <begin position="252"/>
        <end position="320"/>
    </location>
</feature>